<feature type="signal peptide" evidence="2">
    <location>
        <begin position="1"/>
        <end position="22"/>
    </location>
</feature>
<feature type="chain" id="PRO_5019167227" evidence="2">
    <location>
        <begin position="23"/>
        <end position="436"/>
    </location>
</feature>
<dbReference type="InterPro" id="IPR010905">
    <property type="entry name" value="Glyco_hydro_88"/>
</dbReference>
<dbReference type="Proteomes" id="UP000284379">
    <property type="component" value="Unassembled WGS sequence"/>
</dbReference>
<comment type="caution">
    <text evidence="3">The sequence shown here is derived from an EMBL/GenBank/DDBJ whole genome shotgun (WGS) entry which is preliminary data.</text>
</comment>
<dbReference type="InterPro" id="IPR012341">
    <property type="entry name" value="6hp_glycosidase-like_sf"/>
</dbReference>
<dbReference type="GO" id="GO:0005975">
    <property type="term" value="P:carbohydrate metabolic process"/>
    <property type="evidence" value="ECO:0007669"/>
    <property type="project" value="InterPro"/>
</dbReference>
<dbReference type="SUPFAM" id="SSF48208">
    <property type="entry name" value="Six-hairpin glycosidases"/>
    <property type="match status" value="1"/>
</dbReference>
<evidence type="ECO:0000313" key="3">
    <source>
        <dbReference type="EMBL" id="RHB32936.1"/>
    </source>
</evidence>
<sequence length="436" mass="49290">MKTQTIFVLLFLGNILLQPIMAQTNRVTTTRTTGTTVENGVTMMVTQETTTRYRRTTSQGVPDAKLGYTPGQTPMDLALPLAETVMARYPDYRLAYWKDYTYVQGYMFEAMDRLGQLTGNPDYLEYIRKYIDYFVDDDGNYKGGGLTNLDNFMTGSAFCTLYARTGNEKYKKAALQILKAVDDYPSSDGQFWHGNRSPNMWIDGVFMMQMFLIRCGQYVGETDYCYNTACRNVITAARHLQRPDGLVLHAWTTEPEKATWADKQTGLSPEVWSEGMGWYTLVVPELLAVLPETHPDYNKILDIYIKMCRGLKSVQDKSTGGWFMVVDKGDNPLNFIDPSGTAMFVYSLRKGINLGLLKQKEYMPVVTKGYESLRPFIQVNEQGLLDVIGACDGVVIKKNFIEYVTVPKILNAKEAVAGVLWAAVIMESEKLMINND</sequence>
<keyword evidence="2" id="KW-0732">Signal</keyword>
<proteinExistence type="predicted"/>
<organism evidence="3 4">
    <name type="scientific">Bacteroides nordii</name>
    <dbReference type="NCBI Taxonomy" id="291645"/>
    <lineage>
        <taxon>Bacteria</taxon>
        <taxon>Pseudomonadati</taxon>
        <taxon>Bacteroidota</taxon>
        <taxon>Bacteroidia</taxon>
        <taxon>Bacteroidales</taxon>
        <taxon>Bacteroidaceae</taxon>
        <taxon>Bacteroides</taxon>
    </lineage>
</organism>
<dbReference type="Pfam" id="PF07470">
    <property type="entry name" value="Glyco_hydro_88"/>
    <property type="match status" value="1"/>
</dbReference>
<dbReference type="AlphaFoldDB" id="A0A413VH60"/>
<dbReference type="EMBL" id="QSGO01000017">
    <property type="protein sequence ID" value="RHB32936.1"/>
    <property type="molecule type" value="Genomic_DNA"/>
</dbReference>
<dbReference type="GeneID" id="69502055"/>
<accession>A0A413VH60</accession>
<dbReference type="Gene3D" id="1.50.10.10">
    <property type="match status" value="1"/>
</dbReference>
<keyword evidence="1 3" id="KW-0378">Hydrolase</keyword>
<protein>
    <submittedName>
        <fullName evidence="3">Glycosyl hydrolase family 88</fullName>
    </submittedName>
</protein>
<dbReference type="InterPro" id="IPR008928">
    <property type="entry name" value="6-hairpin_glycosidase_sf"/>
</dbReference>
<gene>
    <name evidence="3" type="ORF">DW888_16375</name>
</gene>
<dbReference type="GO" id="GO:0016787">
    <property type="term" value="F:hydrolase activity"/>
    <property type="evidence" value="ECO:0007669"/>
    <property type="project" value="UniProtKB-KW"/>
</dbReference>
<evidence type="ECO:0000313" key="4">
    <source>
        <dbReference type="Proteomes" id="UP000284379"/>
    </source>
</evidence>
<dbReference type="InterPro" id="IPR052043">
    <property type="entry name" value="PolySaccharide_Degr_Enz"/>
</dbReference>
<reference evidence="3 4" key="1">
    <citation type="submission" date="2018-08" db="EMBL/GenBank/DDBJ databases">
        <title>A genome reference for cultivated species of the human gut microbiota.</title>
        <authorList>
            <person name="Zou Y."/>
            <person name="Xue W."/>
            <person name="Luo G."/>
        </authorList>
    </citation>
    <scope>NUCLEOTIDE SEQUENCE [LARGE SCALE GENOMIC DNA]</scope>
    <source>
        <strain evidence="3 4">AM40-30BH</strain>
    </source>
</reference>
<evidence type="ECO:0000256" key="1">
    <source>
        <dbReference type="ARBA" id="ARBA00022801"/>
    </source>
</evidence>
<dbReference type="PANTHER" id="PTHR33886:SF8">
    <property type="entry name" value="UNSATURATED RHAMNOGALACTURONAN HYDROLASE (EUROFUNG)"/>
    <property type="match status" value="1"/>
</dbReference>
<evidence type="ECO:0000256" key="2">
    <source>
        <dbReference type="SAM" id="SignalP"/>
    </source>
</evidence>
<name>A0A413VH60_9BACE</name>
<dbReference type="PANTHER" id="PTHR33886">
    <property type="entry name" value="UNSATURATED RHAMNOGALACTURONAN HYDROLASE (EUROFUNG)"/>
    <property type="match status" value="1"/>
</dbReference>
<dbReference type="RefSeq" id="WP_002560108.1">
    <property type="nucleotide sequence ID" value="NZ_CABJFV010000017.1"/>
</dbReference>